<evidence type="ECO:0000256" key="4">
    <source>
        <dbReference type="ARBA" id="ARBA00022692"/>
    </source>
</evidence>
<evidence type="ECO:0000256" key="6">
    <source>
        <dbReference type="ARBA" id="ARBA00023136"/>
    </source>
</evidence>
<evidence type="ECO:0000259" key="8">
    <source>
        <dbReference type="Pfam" id="PF04239"/>
    </source>
</evidence>
<dbReference type="GO" id="GO:0005886">
    <property type="term" value="C:plasma membrane"/>
    <property type="evidence" value="ECO:0007669"/>
    <property type="project" value="UniProtKB-SubCell"/>
</dbReference>
<keyword evidence="3" id="KW-1003">Cell membrane</keyword>
<comment type="similarity">
    <text evidence="2">Belongs to the UPF0702 family.</text>
</comment>
<evidence type="ECO:0000256" key="5">
    <source>
        <dbReference type="ARBA" id="ARBA00022989"/>
    </source>
</evidence>
<dbReference type="EMBL" id="JAEQMY010000098">
    <property type="protein sequence ID" value="MBL0407651.1"/>
    <property type="molecule type" value="Genomic_DNA"/>
</dbReference>
<dbReference type="InterPro" id="IPR007353">
    <property type="entry name" value="DUF421"/>
</dbReference>
<protein>
    <submittedName>
        <fullName evidence="9">DUF421 domain-containing protein</fullName>
    </submittedName>
</protein>
<evidence type="ECO:0000256" key="3">
    <source>
        <dbReference type="ARBA" id="ARBA00022475"/>
    </source>
</evidence>
<dbReference type="Proteomes" id="UP000605848">
    <property type="component" value="Unassembled WGS sequence"/>
</dbReference>
<gene>
    <name evidence="9" type="ORF">JKG68_27425</name>
</gene>
<keyword evidence="4 7" id="KW-0812">Transmembrane</keyword>
<feature type="transmembrane region" description="Helical" evidence="7">
    <location>
        <begin position="77"/>
        <end position="94"/>
    </location>
</feature>
<feature type="domain" description="YetF C-terminal" evidence="8">
    <location>
        <begin position="100"/>
        <end position="176"/>
    </location>
</feature>
<dbReference type="Pfam" id="PF04239">
    <property type="entry name" value="DUF421"/>
    <property type="match status" value="1"/>
</dbReference>
<evidence type="ECO:0000256" key="1">
    <source>
        <dbReference type="ARBA" id="ARBA00004651"/>
    </source>
</evidence>
<dbReference type="RefSeq" id="WP_202065081.1">
    <property type="nucleotide sequence ID" value="NZ_JAEQMY010000098.1"/>
</dbReference>
<dbReference type="PANTHER" id="PTHR34582:SF6">
    <property type="entry name" value="UPF0702 TRANSMEMBRANE PROTEIN YCAP"/>
    <property type="match status" value="1"/>
</dbReference>
<keyword evidence="10" id="KW-1185">Reference proteome</keyword>
<comment type="subcellular location">
    <subcellularLocation>
        <location evidence="1">Cell membrane</location>
        <topology evidence="1">Multi-pass membrane protein</topology>
    </subcellularLocation>
</comment>
<evidence type="ECO:0000313" key="9">
    <source>
        <dbReference type="EMBL" id="MBL0407651.1"/>
    </source>
</evidence>
<dbReference type="InterPro" id="IPR023090">
    <property type="entry name" value="UPF0702_alpha/beta_dom_sf"/>
</dbReference>
<organism evidence="9 10">
    <name type="scientific">Microvirga aerilata</name>
    <dbReference type="NCBI Taxonomy" id="670292"/>
    <lineage>
        <taxon>Bacteria</taxon>
        <taxon>Pseudomonadati</taxon>
        <taxon>Pseudomonadota</taxon>
        <taxon>Alphaproteobacteria</taxon>
        <taxon>Hyphomicrobiales</taxon>
        <taxon>Methylobacteriaceae</taxon>
        <taxon>Microvirga</taxon>
    </lineage>
</organism>
<comment type="caution">
    <text evidence="9">The sequence shown here is derived from an EMBL/GenBank/DDBJ whole genome shotgun (WGS) entry which is preliminary data.</text>
</comment>
<proteinExistence type="inferred from homology"/>
<name>A0A936ZD55_9HYPH</name>
<dbReference type="Gene3D" id="3.30.240.20">
    <property type="entry name" value="bsu07140 like domains"/>
    <property type="match status" value="1"/>
</dbReference>
<evidence type="ECO:0000313" key="10">
    <source>
        <dbReference type="Proteomes" id="UP000605848"/>
    </source>
</evidence>
<accession>A0A936ZD55</accession>
<dbReference type="PANTHER" id="PTHR34582">
    <property type="entry name" value="UPF0702 TRANSMEMBRANE PROTEIN YCAP"/>
    <property type="match status" value="1"/>
</dbReference>
<feature type="transmembrane region" description="Helical" evidence="7">
    <location>
        <begin position="23"/>
        <end position="41"/>
    </location>
</feature>
<evidence type="ECO:0000256" key="7">
    <source>
        <dbReference type="SAM" id="Phobius"/>
    </source>
</evidence>
<dbReference type="AlphaFoldDB" id="A0A936ZD55"/>
<evidence type="ECO:0000256" key="2">
    <source>
        <dbReference type="ARBA" id="ARBA00006448"/>
    </source>
</evidence>
<sequence length="191" mass="21097">MNEIESWLRLVLGLGLEGKDINFLQMALRAVVVYLVTVLIVRLGKKRFMGRATAFDVILGIMLGSIVSRGVTGNAPFFGALAASTVLLLMHWLFSDIALHWHGFGWLVKGRSVVLVRDGAVDEKVLRKVHVTEKDLWEDLRTKGISDLKQVAEARLERSGQLSVIKAKQEPKVVEVSVAEGVQKVRVEIGG</sequence>
<reference evidence="9" key="1">
    <citation type="submission" date="2021-01" db="EMBL/GenBank/DDBJ databases">
        <title>Microvirga sp.</title>
        <authorList>
            <person name="Kim M.K."/>
        </authorList>
    </citation>
    <scope>NUCLEOTIDE SEQUENCE</scope>
    <source>
        <strain evidence="9">5420S-16</strain>
    </source>
</reference>
<feature type="transmembrane region" description="Helical" evidence="7">
    <location>
        <begin position="53"/>
        <end position="71"/>
    </location>
</feature>
<keyword evidence="6 7" id="KW-0472">Membrane</keyword>
<keyword evidence="5 7" id="KW-1133">Transmembrane helix</keyword>